<feature type="region of interest" description="Disordered" evidence="1">
    <location>
        <begin position="172"/>
        <end position="193"/>
    </location>
</feature>
<feature type="compositionally biased region" description="Basic and acidic residues" evidence="1">
    <location>
        <begin position="177"/>
        <end position="193"/>
    </location>
</feature>
<dbReference type="EMBL" id="KI965613">
    <property type="protein sequence ID" value="EUD63888.1"/>
    <property type="molecule type" value="Genomic_DNA"/>
</dbReference>
<evidence type="ECO:0000313" key="3">
    <source>
        <dbReference type="Proteomes" id="UP000030640"/>
    </source>
</evidence>
<sequence>MTVSITGEGVRSKKKLLMNVIIPEKINMSQKLPASNRHHQPKGHPDPLAKPAPGKTLARGSSINKSQAQTFKVIHPTTNPRSRKETKIKQKDLRRRPDLRKQLDNKSQNSRHNWPNRSLKQLTTKPSKINRNRFKKKKTIKNKNVKEKTNPPRRRYLNPLNLHAATHLQNTEANLSRAEEQKCEDNNRDKIPQ</sequence>
<protein>
    <submittedName>
        <fullName evidence="2">Uncharacterized protein</fullName>
    </submittedName>
</protein>
<dbReference type="GeneID" id="20041006"/>
<dbReference type="VEuPathDB" id="PlasmoDB:C922_05732"/>
<proteinExistence type="predicted"/>
<evidence type="ECO:0000313" key="2">
    <source>
        <dbReference type="EMBL" id="EUD63888.1"/>
    </source>
</evidence>
<evidence type="ECO:0000256" key="1">
    <source>
        <dbReference type="SAM" id="MobiDB-lite"/>
    </source>
</evidence>
<accession>W6ZX53</accession>
<dbReference type="Proteomes" id="UP000030640">
    <property type="component" value="Unassembled WGS sequence"/>
</dbReference>
<dbReference type="AlphaFoldDB" id="W6ZX53"/>
<dbReference type="RefSeq" id="XP_008819525.1">
    <property type="nucleotide sequence ID" value="XM_008821303.1"/>
</dbReference>
<feature type="compositionally biased region" description="Polar residues" evidence="1">
    <location>
        <begin position="59"/>
        <end position="80"/>
    </location>
</feature>
<keyword evidence="3" id="KW-1185">Reference proteome</keyword>
<feature type="compositionally biased region" description="Polar residues" evidence="1">
    <location>
        <begin position="105"/>
        <end position="127"/>
    </location>
</feature>
<name>W6ZX53_9APIC</name>
<feature type="compositionally biased region" description="Basic residues" evidence="1">
    <location>
        <begin position="128"/>
        <end position="143"/>
    </location>
</feature>
<feature type="region of interest" description="Disordered" evidence="1">
    <location>
        <begin position="28"/>
        <end position="157"/>
    </location>
</feature>
<feature type="compositionally biased region" description="Basic and acidic residues" evidence="1">
    <location>
        <begin position="82"/>
        <end position="104"/>
    </location>
</feature>
<gene>
    <name evidence="2" type="ORF">C922_05732</name>
</gene>
<organism evidence="2 3">
    <name type="scientific">Plasmodium inui San Antonio 1</name>
    <dbReference type="NCBI Taxonomy" id="1237626"/>
    <lineage>
        <taxon>Eukaryota</taxon>
        <taxon>Sar</taxon>
        <taxon>Alveolata</taxon>
        <taxon>Apicomplexa</taxon>
        <taxon>Aconoidasida</taxon>
        <taxon>Haemosporida</taxon>
        <taxon>Plasmodiidae</taxon>
        <taxon>Plasmodium</taxon>
        <taxon>Plasmodium (Plasmodium)</taxon>
    </lineage>
</organism>
<reference evidence="2 3" key="1">
    <citation type="submission" date="2013-02" db="EMBL/GenBank/DDBJ databases">
        <title>The Genome Sequence of Plasmodium inui San Antonio 1.</title>
        <authorList>
            <consortium name="The Broad Institute Genome Sequencing Platform"/>
            <consortium name="The Broad Institute Genome Sequencing Center for Infectious Disease"/>
            <person name="Neafsey D."/>
            <person name="Cheeseman I."/>
            <person name="Volkman S."/>
            <person name="Adams J."/>
            <person name="Walker B."/>
            <person name="Young S.K."/>
            <person name="Zeng Q."/>
            <person name="Gargeya S."/>
            <person name="Fitzgerald M."/>
            <person name="Haas B."/>
            <person name="Abouelleil A."/>
            <person name="Alvarado L."/>
            <person name="Arachchi H.M."/>
            <person name="Berlin A.M."/>
            <person name="Chapman S.B."/>
            <person name="Dewar J."/>
            <person name="Goldberg J."/>
            <person name="Griggs A."/>
            <person name="Gujja S."/>
            <person name="Hansen M."/>
            <person name="Howarth C."/>
            <person name="Imamovic A."/>
            <person name="Larimer J."/>
            <person name="McCowan C."/>
            <person name="Murphy C."/>
            <person name="Neiman D."/>
            <person name="Pearson M."/>
            <person name="Priest M."/>
            <person name="Roberts A."/>
            <person name="Saif S."/>
            <person name="Shea T."/>
            <person name="Sisk P."/>
            <person name="Sykes S."/>
            <person name="Wortman J."/>
            <person name="Nusbaum C."/>
            <person name="Birren B."/>
        </authorList>
    </citation>
    <scope>NUCLEOTIDE SEQUENCE [LARGE SCALE GENOMIC DNA]</scope>
    <source>
        <strain evidence="2 3">San Antonio 1</strain>
    </source>
</reference>